<dbReference type="InterPro" id="IPR052021">
    <property type="entry name" value="Type-I_RS_S_subunit"/>
</dbReference>
<comment type="similarity">
    <text evidence="1">Belongs to the type-I restriction system S methylase family.</text>
</comment>
<evidence type="ECO:0000313" key="5">
    <source>
        <dbReference type="EMBL" id="EFZ34503.1"/>
    </source>
</evidence>
<keyword evidence="3" id="KW-0238">DNA-binding</keyword>
<evidence type="ECO:0000256" key="1">
    <source>
        <dbReference type="ARBA" id="ARBA00010923"/>
    </source>
</evidence>
<dbReference type="SUPFAM" id="SSF116734">
    <property type="entry name" value="DNA methylase specificity domain"/>
    <property type="match status" value="2"/>
</dbReference>
<name>E7FRB6_9LACO</name>
<evidence type="ECO:0000256" key="2">
    <source>
        <dbReference type="ARBA" id="ARBA00022747"/>
    </source>
</evidence>
<dbReference type="PANTHER" id="PTHR30408:SF13">
    <property type="entry name" value="TYPE I RESTRICTION ENZYME HINDI SPECIFICITY SUBUNIT"/>
    <property type="match status" value="1"/>
</dbReference>
<feature type="domain" description="Type I restriction modification DNA specificity" evidence="4">
    <location>
        <begin position="20"/>
        <end position="195"/>
    </location>
</feature>
<evidence type="ECO:0000313" key="6">
    <source>
        <dbReference type="Proteomes" id="UP000004099"/>
    </source>
</evidence>
<organism evidence="5 6">
    <name type="scientific">Ligilactobacillus ruminis ATCC 25644</name>
    <dbReference type="NCBI Taxonomy" id="525362"/>
    <lineage>
        <taxon>Bacteria</taxon>
        <taxon>Bacillati</taxon>
        <taxon>Bacillota</taxon>
        <taxon>Bacilli</taxon>
        <taxon>Lactobacillales</taxon>
        <taxon>Lactobacillaceae</taxon>
        <taxon>Ligilactobacillus</taxon>
    </lineage>
</organism>
<sequence>MNKKKDSKVVPNVRFKGFTDDWEQRKLGDVSEIIGGGTPSTNHPEYWDGDIDWYSPAEISDQIYVKRSRRRITQLGYDNSSAKLLPPGTVLFTSRAGIGKTAILSQKSCTNQGFQSIVPHENELDTYFIFSRTNVLKRYGELVGAGSTFAEVSGKQMSAMNLMLPTTIQEQQLIGQFFKKLDCLITLHQQKITRLIKLKKAMLEKMFPKKGSVIPEIRFNGFANAWEQCKLGDIATMHARIGWQNLRTSEFLNSGDYMLITGTDFIDGTINFDTCHYVKRERYEQDKHIQISNGSILITKDGTLGKVAYIQGLTMPATLNAGVFNVEIKDENKVDNRYLFQYLKAPFLMNYVYKKATGGTIKHLNQNILVNFPVVLPQKTEQKVIGELFTNLDHLITLHQRKIDMLKKLKSACLSEMFI</sequence>
<dbReference type="PANTHER" id="PTHR30408">
    <property type="entry name" value="TYPE-1 RESTRICTION ENZYME ECOKI SPECIFICITY PROTEIN"/>
    <property type="match status" value="1"/>
</dbReference>
<proteinExistence type="inferred from homology"/>
<dbReference type="Proteomes" id="UP000004099">
    <property type="component" value="Unassembled WGS sequence"/>
</dbReference>
<keyword evidence="2" id="KW-0680">Restriction system</keyword>
<protein>
    <submittedName>
        <fullName evidence="5">Type I restriction modification DNA specificity domain protein</fullName>
    </submittedName>
</protein>
<dbReference type="Pfam" id="PF01420">
    <property type="entry name" value="Methylase_S"/>
    <property type="match status" value="2"/>
</dbReference>
<dbReference type="GO" id="GO:0003677">
    <property type="term" value="F:DNA binding"/>
    <property type="evidence" value="ECO:0007669"/>
    <property type="project" value="UniProtKB-KW"/>
</dbReference>
<dbReference type="Gene3D" id="1.10.287.1120">
    <property type="entry name" value="Bipartite methylase S protein"/>
    <property type="match status" value="1"/>
</dbReference>
<comment type="caution">
    <text evidence="5">The sequence shown here is derived from an EMBL/GenBank/DDBJ whole genome shotgun (WGS) entry which is preliminary data.</text>
</comment>
<dbReference type="RefSeq" id="WP_003698561.1">
    <property type="nucleotide sequence ID" value="NZ_AFYE01000082.1"/>
</dbReference>
<dbReference type="HOGENOM" id="CLU_021095_0_2_9"/>
<accession>E7FRB6</accession>
<dbReference type="GO" id="GO:0009307">
    <property type="term" value="P:DNA restriction-modification system"/>
    <property type="evidence" value="ECO:0007669"/>
    <property type="project" value="UniProtKB-KW"/>
</dbReference>
<evidence type="ECO:0000256" key="3">
    <source>
        <dbReference type="ARBA" id="ARBA00023125"/>
    </source>
</evidence>
<reference evidence="5 6" key="1">
    <citation type="submission" date="2011-01" db="EMBL/GenBank/DDBJ databases">
        <authorList>
            <person name="Muzny D."/>
            <person name="Qin X."/>
            <person name="Buhay C."/>
            <person name="Dugan-Rocha S."/>
            <person name="Ding Y."/>
            <person name="Chen G."/>
            <person name="Hawes A."/>
            <person name="Holder M."/>
            <person name="Jhangiani S."/>
            <person name="Johnson A."/>
            <person name="Khan Z."/>
            <person name="Li Z."/>
            <person name="Liu W."/>
            <person name="Liu X."/>
            <person name="Perez L."/>
            <person name="Shen H."/>
            <person name="Wang Q."/>
            <person name="Watt J."/>
            <person name="Xi L."/>
            <person name="Xin Y."/>
            <person name="Zhou J."/>
            <person name="Deng J."/>
            <person name="Jiang H."/>
            <person name="Liu Y."/>
            <person name="Qu J."/>
            <person name="Song X.-Z."/>
            <person name="Zhang L."/>
            <person name="Villasana D."/>
            <person name="Johnson A."/>
            <person name="Liu J."/>
            <person name="Liyanage D."/>
            <person name="Lorensuhewa L."/>
            <person name="Robinson T."/>
            <person name="Song A."/>
            <person name="Song B.-B."/>
            <person name="Dinh H."/>
            <person name="Thornton R."/>
            <person name="Coyle M."/>
            <person name="Francisco L."/>
            <person name="Jackson L."/>
            <person name="Javaid M."/>
            <person name="Korchina V."/>
            <person name="Kovar C."/>
            <person name="Mata R."/>
            <person name="Mathew T."/>
            <person name="Ngo R."/>
            <person name="Nguyen L."/>
            <person name="Nguyen N."/>
            <person name="Okwuonu G."/>
            <person name="Ongeri F."/>
            <person name="Pham C."/>
            <person name="Simmons D."/>
            <person name="Wilczek-Boney K."/>
            <person name="Hale W."/>
            <person name="Jakkamsetti A."/>
            <person name="Pham P."/>
            <person name="Ruth R."/>
            <person name="San Lucas F."/>
            <person name="Warren J."/>
            <person name="Zhang J."/>
            <person name="Zhao Z."/>
            <person name="Zhou C."/>
            <person name="Zhu D."/>
            <person name="Lee S."/>
            <person name="Bess C."/>
            <person name="Blankenburg K."/>
            <person name="Forbes L."/>
            <person name="Fu Q."/>
            <person name="Gubbala S."/>
            <person name="Hirani K."/>
            <person name="Jayaseelan J.C."/>
            <person name="Lara F."/>
            <person name="Munidasa M."/>
            <person name="Palculict T."/>
            <person name="Patil S."/>
            <person name="Pu L.-L."/>
            <person name="Saada N."/>
            <person name="Tang L."/>
            <person name="Weissenberger G."/>
            <person name="Zhu Y."/>
            <person name="Hemphill L."/>
            <person name="Shang Y."/>
            <person name="Youmans B."/>
            <person name="Ayvaz T."/>
            <person name="Ross M."/>
            <person name="Santibanez J."/>
            <person name="Aqrawi P."/>
            <person name="Gross S."/>
            <person name="Joshi V."/>
            <person name="Fowler G."/>
            <person name="Nazareth L."/>
            <person name="Reid J."/>
            <person name="Worley K."/>
            <person name="Petrosino J."/>
            <person name="Highlander S."/>
            <person name="Gibbs R."/>
        </authorList>
    </citation>
    <scope>NUCLEOTIDE SEQUENCE [LARGE SCALE GENOMIC DNA]</scope>
    <source>
        <strain evidence="5 6">ATCC 25644</strain>
    </source>
</reference>
<feature type="domain" description="Type I restriction modification DNA specificity" evidence="4">
    <location>
        <begin position="226"/>
        <end position="407"/>
    </location>
</feature>
<dbReference type="AlphaFoldDB" id="E7FRB6"/>
<evidence type="ECO:0000259" key="4">
    <source>
        <dbReference type="Pfam" id="PF01420"/>
    </source>
</evidence>
<gene>
    <name evidence="5" type="primary">hsdS</name>
    <name evidence="5" type="ORF">HMPREF0542_11443</name>
</gene>
<dbReference type="InterPro" id="IPR000055">
    <property type="entry name" value="Restrct_endonuc_typeI_TRD"/>
</dbReference>
<dbReference type="PATRIC" id="fig|525362.12.peg.279"/>
<dbReference type="Gene3D" id="3.90.220.20">
    <property type="entry name" value="DNA methylase specificity domains"/>
    <property type="match status" value="2"/>
</dbReference>
<dbReference type="CDD" id="cd17273">
    <property type="entry name" value="RMtype1_S_EcoJA69PI-TRD1-CR1_like"/>
    <property type="match status" value="1"/>
</dbReference>
<dbReference type="InterPro" id="IPR044946">
    <property type="entry name" value="Restrct_endonuc_typeI_TRD_sf"/>
</dbReference>
<dbReference type="EMBL" id="ACGS02000041">
    <property type="protein sequence ID" value="EFZ34503.1"/>
    <property type="molecule type" value="Genomic_DNA"/>
</dbReference>